<dbReference type="InterPro" id="IPR050833">
    <property type="entry name" value="Poly_Biosynth_Transport"/>
</dbReference>
<feature type="transmembrane region" description="Helical" evidence="7">
    <location>
        <begin position="416"/>
        <end position="435"/>
    </location>
</feature>
<comment type="similarity">
    <text evidence="2">Belongs to the polysaccharide synthase family.</text>
</comment>
<dbReference type="Proteomes" id="UP001211522">
    <property type="component" value="Unassembled WGS sequence"/>
</dbReference>
<protein>
    <submittedName>
        <fullName evidence="8">Lipopolysaccharide biosynthesis protein</fullName>
    </submittedName>
</protein>
<feature type="transmembrane region" description="Helical" evidence="7">
    <location>
        <begin position="148"/>
        <end position="166"/>
    </location>
</feature>
<feature type="transmembrane region" description="Helical" evidence="7">
    <location>
        <begin position="178"/>
        <end position="198"/>
    </location>
</feature>
<feature type="transmembrane region" description="Helical" evidence="7">
    <location>
        <begin position="80"/>
        <end position="106"/>
    </location>
</feature>
<feature type="transmembrane region" description="Helical" evidence="7">
    <location>
        <begin position="42"/>
        <end position="59"/>
    </location>
</feature>
<dbReference type="PANTHER" id="PTHR30250:SF10">
    <property type="entry name" value="LIPOPOLYSACCHARIDE BIOSYNTHESIS PROTEIN WZXC"/>
    <property type="match status" value="1"/>
</dbReference>
<feature type="transmembrane region" description="Helical" evidence="7">
    <location>
        <begin position="118"/>
        <end position="136"/>
    </location>
</feature>
<evidence type="ECO:0000256" key="1">
    <source>
        <dbReference type="ARBA" id="ARBA00004651"/>
    </source>
</evidence>
<organism evidence="8 9">
    <name type="scientific">Parabacteroides distasonis</name>
    <dbReference type="NCBI Taxonomy" id="823"/>
    <lineage>
        <taxon>Bacteria</taxon>
        <taxon>Pseudomonadati</taxon>
        <taxon>Bacteroidota</taxon>
        <taxon>Bacteroidia</taxon>
        <taxon>Bacteroidales</taxon>
        <taxon>Tannerellaceae</taxon>
        <taxon>Parabacteroides</taxon>
    </lineage>
</organism>
<comment type="caution">
    <text evidence="8">The sequence shown here is derived from an EMBL/GenBank/DDBJ whole genome shotgun (WGS) entry which is preliminary data.</text>
</comment>
<sequence length="480" mass="54369">MISIKQQAVSGVVWSAVERFSSLAIQMICTLVIAQFLTPADFGVFGMLTFFTAISQCLVDSGFRTALIRKNDAQDVDYSSVFYFNILFSIVLYLVLFSLASPISVFYDTPILEDVCKYSFLVIPISSIGLIQGTILTKKLKFKTITSATIIAASVSGIAGIAWAYVFRNLWALVFQNLLYYTLQTLLLWIITNWRPVFKFSILSIKNLFSFSFNMMLGTLIATICNNVYLLVIGKLYTPTALGNYTQAQKLQSIPSSSITEVIQRVSYPVLVKFQEDDEMLKYAYKKMIGLTFFVVSNIMFLLMGVSTPLFNILFSEEWNMAGRFFAILCFNGVFYPLHSINLNILTVKGKSKEFLYLEVSRRCILMLIIAISAFGTIEVFVWGQVAYSIIVLVLNLTVCGRYIQYSLLEQVKDLLPSFLLGLFTMSIIKFVIPIFIVNTWLLICGQLFVGSIIILSIAYITNNCFYKELIQIVRQKLER</sequence>
<keyword evidence="5 7" id="KW-1133">Transmembrane helix</keyword>
<feature type="transmembrane region" description="Helical" evidence="7">
    <location>
        <begin position="360"/>
        <end position="380"/>
    </location>
</feature>
<keyword evidence="4 7" id="KW-0812">Transmembrane</keyword>
<name>A0AAW6F5Q3_PARDI</name>
<dbReference type="GO" id="GO:0005886">
    <property type="term" value="C:plasma membrane"/>
    <property type="evidence" value="ECO:0007669"/>
    <property type="project" value="UniProtKB-SubCell"/>
</dbReference>
<evidence type="ECO:0000256" key="4">
    <source>
        <dbReference type="ARBA" id="ARBA00022692"/>
    </source>
</evidence>
<evidence type="ECO:0000256" key="3">
    <source>
        <dbReference type="ARBA" id="ARBA00022475"/>
    </source>
</evidence>
<accession>A0AAW6F5Q3</accession>
<feature type="transmembrane region" description="Helical" evidence="7">
    <location>
        <begin position="441"/>
        <end position="461"/>
    </location>
</feature>
<comment type="subcellular location">
    <subcellularLocation>
        <location evidence="1">Cell membrane</location>
        <topology evidence="1">Multi-pass membrane protein</topology>
    </subcellularLocation>
</comment>
<feature type="transmembrane region" description="Helical" evidence="7">
    <location>
        <begin position="321"/>
        <end position="339"/>
    </location>
</feature>
<evidence type="ECO:0000256" key="5">
    <source>
        <dbReference type="ARBA" id="ARBA00022989"/>
    </source>
</evidence>
<keyword evidence="3" id="KW-1003">Cell membrane</keyword>
<feature type="transmembrane region" description="Helical" evidence="7">
    <location>
        <begin position="289"/>
        <end position="315"/>
    </location>
</feature>
<reference evidence="8" key="1">
    <citation type="submission" date="2023-01" db="EMBL/GenBank/DDBJ databases">
        <title>Human gut microbiome strain richness.</title>
        <authorList>
            <person name="Chen-Liaw A."/>
        </authorList>
    </citation>
    <scope>NUCLEOTIDE SEQUENCE</scope>
    <source>
        <strain evidence="8">D35st1_E5_D35t1_190705</strain>
    </source>
</reference>
<feature type="transmembrane region" description="Helical" evidence="7">
    <location>
        <begin position="386"/>
        <end position="404"/>
    </location>
</feature>
<evidence type="ECO:0000313" key="8">
    <source>
        <dbReference type="EMBL" id="MDB9138688.1"/>
    </source>
</evidence>
<proteinExistence type="inferred from homology"/>
<dbReference type="RefSeq" id="WP_270645606.1">
    <property type="nucleotide sequence ID" value="NZ_JAQEWV010000001.1"/>
</dbReference>
<gene>
    <name evidence="8" type="ORF">PN612_09220</name>
</gene>
<dbReference type="Pfam" id="PF13440">
    <property type="entry name" value="Polysacc_synt_3"/>
    <property type="match status" value="1"/>
</dbReference>
<evidence type="ECO:0000256" key="2">
    <source>
        <dbReference type="ARBA" id="ARBA00007430"/>
    </source>
</evidence>
<evidence type="ECO:0000313" key="9">
    <source>
        <dbReference type="Proteomes" id="UP001211522"/>
    </source>
</evidence>
<evidence type="ECO:0000256" key="7">
    <source>
        <dbReference type="SAM" id="Phobius"/>
    </source>
</evidence>
<dbReference type="EMBL" id="JAQMPX010000068">
    <property type="protein sequence ID" value="MDB9138688.1"/>
    <property type="molecule type" value="Genomic_DNA"/>
</dbReference>
<keyword evidence="6 7" id="KW-0472">Membrane</keyword>
<evidence type="ECO:0000256" key="6">
    <source>
        <dbReference type="ARBA" id="ARBA00023136"/>
    </source>
</evidence>
<dbReference type="PANTHER" id="PTHR30250">
    <property type="entry name" value="PST FAMILY PREDICTED COLANIC ACID TRANSPORTER"/>
    <property type="match status" value="1"/>
</dbReference>
<dbReference type="CDD" id="cd13127">
    <property type="entry name" value="MATE_tuaB_like"/>
    <property type="match status" value="1"/>
</dbReference>
<dbReference type="AlphaFoldDB" id="A0AAW6F5Q3"/>